<feature type="transmembrane region" description="Helical" evidence="7">
    <location>
        <begin position="262"/>
        <end position="287"/>
    </location>
</feature>
<evidence type="ECO:0000256" key="7">
    <source>
        <dbReference type="RuleBase" id="RU363032"/>
    </source>
</evidence>
<dbReference type="AlphaFoldDB" id="E4RKC0"/>
<sequence>MKKKALFIILLIIQLYVNYQNWFLKGQAWDRLELRVATVFSIFLTALLLLLIFNKNMFSFLMENDLFLKTWHEFNKNLGGKIAVVMLFLIFYAAFMAPFIAPYSPTAIDYSNMTYSPPSLDNWFGTDDFGRDIFSRVLYGARIALGIGFAAVLVNATLGVTLGLLAGYYGGKADMIIMRIIEIWNSIPFILLALAIISALGRGMVNLIIAVGVTGLINFSRLTRSIVLQIKEKEYVEAARALGASDRRILIKHVLPNSISSLIVLATLRIGISILIVAGLSFLGLGIQPPTSAWGTMLNRGQDYLIQAPWMSIFPGLAIVVTVLSFNLLGDALRDALDPRQLE</sequence>
<comment type="similarity">
    <text evidence="7">Belongs to the binding-protein-dependent transport system permease family.</text>
</comment>
<dbReference type="Gene3D" id="1.10.3720.10">
    <property type="entry name" value="MetI-like"/>
    <property type="match status" value="1"/>
</dbReference>
<dbReference type="HOGENOM" id="CLU_028518_5_3_9"/>
<keyword evidence="4 7" id="KW-0812">Transmembrane</keyword>
<name>E4RKC0_HALHG</name>
<dbReference type="InterPro" id="IPR050366">
    <property type="entry name" value="BP-dependent_transpt_permease"/>
</dbReference>
<evidence type="ECO:0000256" key="1">
    <source>
        <dbReference type="ARBA" id="ARBA00004651"/>
    </source>
</evidence>
<dbReference type="GO" id="GO:0055085">
    <property type="term" value="P:transmembrane transport"/>
    <property type="evidence" value="ECO:0007669"/>
    <property type="project" value="InterPro"/>
</dbReference>
<keyword evidence="10" id="KW-1185">Reference proteome</keyword>
<protein>
    <submittedName>
        <fullName evidence="9">Binding-protein-dependent transport systems inner membrane component</fullName>
    </submittedName>
</protein>
<evidence type="ECO:0000256" key="6">
    <source>
        <dbReference type="ARBA" id="ARBA00023136"/>
    </source>
</evidence>
<dbReference type="InterPro" id="IPR000515">
    <property type="entry name" value="MetI-like"/>
</dbReference>
<evidence type="ECO:0000313" key="9">
    <source>
        <dbReference type="EMBL" id="ADQ15633.1"/>
    </source>
</evidence>
<evidence type="ECO:0000256" key="3">
    <source>
        <dbReference type="ARBA" id="ARBA00022475"/>
    </source>
</evidence>
<dbReference type="eggNOG" id="COG1173">
    <property type="taxonomic scope" value="Bacteria"/>
</dbReference>
<dbReference type="GO" id="GO:0005886">
    <property type="term" value="C:plasma membrane"/>
    <property type="evidence" value="ECO:0007669"/>
    <property type="project" value="UniProtKB-SubCell"/>
</dbReference>
<dbReference type="EMBL" id="CP002304">
    <property type="protein sequence ID" value="ADQ15633.1"/>
    <property type="molecule type" value="Genomic_DNA"/>
</dbReference>
<evidence type="ECO:0000313" key="10">
    <source>
        <dbReference type="Proteomes" id="UP000007434"/>
    </source>
</evidence>
<evidence type="ECO:0000256" key="5">
    <source>
        <dbReference type="ARBA" id="ARBA00022989"/>
    </source>
</evidence>
<keyword evidence="3" id="KW-1003">Cell membrane</keyword>
<feature type="transmembrane region" description="Helical" evidence="7">
    <location>
        <begin position="5"/>
        <end position="22"/>
    </location>
</feature>
<feature type="transmembrane region" description="Helical" evidence="7">
    <location>
        <begin position="143"/>
        <end position="169"/>
    </location>
</feature>
<comment type="subcellular location">
    <subcellularLocation>
        <location evidence="1 7">Cell membrane</location>
        <topology evidence="1 7">Multi-pass membrane protein</topology>
    </subcellularLocation>
</comment>
<dbReference type="STRING" id="656519.Halsa_2225"/>
<organism evidence="9 10">
    <name type="scientific">Halanaerobium hydrogeniformans</name>
    <name type="common">Halanaerobium sp. (strain sapolanicus)</name>
    <dbReference type="NCBI Taxonomy" id="656519"/>
    <lineage>
        <taxon>Bacteria</taxon>
        <taxon>Bacillati</taxon>
        <taxon>Bacillota</taxon>
        <taxon>Clostridia</taxon>
        <taxon>Halanaerobiales</taxon>
        <taxon>Halanaerobiaceae</taxon>
        <taxon>Halanaerobium</taxon>
    </lineage>
</organism>
<keyword evidence="5 7" id="KW-1133">Transmembrane helix</keyword>
<reference evidence="9 10" key="1">
    <citation type="submission" date="2010-11" db="EMBL/GenBank/DDBJ databases">
        <title>Complete sequence of Halanaerobium sp. sapolanicus.</title>
        <authorList>
            <consortium name="US DOE Joint Genome Institute"/>
            <person name="Lucas S."/>
            <person name="Copeland A."/>
            <person name="Lapidus A."/>
            <person name="Cheng J.-F."/>
            <person name="Bruce D."/>
            <person name="Goodwin L."/>
            <person name="Pitluck S."/>
            <person name="Davenport K."/>
            <person name="Detter J.C."/>
            <person name="Han C."/>
            <person name="Tapia R."/>
            <person name="Land M."/>
            <person name="Hauser L."/>
            <person name="Jeffries C."/>
            <person name="Kyrpides N."/>
            <person name="Ivanova N."/>
            <person name="Mikhailova N."/>
            <person name="Begemann M.B."/>
            <person name="Mormile M.R."/>
            <person name="Wall J.D."/>
            <person name="Elias D.A."/>
            <person name="Woyke T."/>
        </authorList>
    </citation>
    <scope>NUCLEOTIDE SEQUENCE [LARGE SCALE GENOMIC DNA]</scope>
    <source>
        <strain evidence="10">sapolanicus</strain>
    </source>
</reference>
<dbReference type="OrthoDB" id="9797852at2"/>
<dbReference type="SUPFAM" id="SSF161098">
    <property type="entry name" value="MetI-like"/>
    <property type="match status" value="1"/>
</dbReference>
<evidence type="ECO:0000256" key="2">
    <source>
        <dbReference type="ARBA" id="ARBA00022448"/>
    </source>
</evidence>
<dbReference type="PANTHER" id="PTHR43386">
    <property type="entry name" value="OLIGOPEPTIDE TRANSPORT SYSTEM PERMEASE PROTEIN APPC"/>
    <property type="match status" value="1"/>
</dbReference>
<feature type="transmembrane region" description="Helical" evidence="7">
    <location>
        <begin position="34"/>
        <end position="53"/>
    </location>
</feature>
<reference evidence="9 10" key="2">
    <citation type="journal article" date="2011" name="J. Bacteriol.">
        <title>Complete Genome Sequence of the Haloalkaliphilic, Hydrogen Producing Halanaerobium hydrogenoformans.</title>
        <authorList>
            <person name="Brown S.D."/>
            <person name="Begemann M.B."/>
            <person name="Mormile M.R."/>
            <person name="Wall J.D."/>
            <person name="Han C.S."/>
            <person name="Goodwin L.A."/>
            <person name="Pitluck S."/>
            <person name="Land M.L."/>
            <person name="Hauser L.J."/>
            <person name="Elias D.A."/>
        </authorList>
    </citation>
    <scope>NUCLEOTIDE SEQUENCE [LARGE SCALE GENOMIC DNA]</scope>
    <source>
        <strain evidence="10">sapolanicus</strain>
    </source>
</reference>
<proteinExistence type="inferred from homology"/>
<dbReference type="PANTHER" id="PTHR43386:SF25">
    <property type="entry name" value="PEPTIDE ABC TRANSPORTER PERMEASE PROTEIN"/>
    <property type="match status" value="1"/>
</dbReference>
<dbReference type="PROSITE" id="PS50928">
    <property type="entry name" value="ABC_TM1"/>
    <property type="match status" value="1"/>
</dbReference>
<dbReference type="Pfam" id="PF12911">
    <property type="entry name" value="OppC_N"/>
    <property type="match status" value="1"/>
</dbReference>
<evidence type="ECO:0000256" key="4">
    <source>
        <dbReference type="ARBA" id="ARBA00022692"/>
    </source>
</evidence>
<dbReference type="InterPro" id="IPR035906">
    <property type="entry name" value="MetI-like_sf"/>
</dbReference>
<keyword evidence="6 7" id="KW-0472">Membrane</keyword>
<dbReference type="CDD" id="cd06261">
    <property type="entry name" value="TM_PBP2"/>
    <property type="match status" value="1"/>
</dbReference>
<feature type="domain" description="ABC transmembrane type-1" evidence="8">
    <location>
        <begin position="141"/>
        <end position="330"/>
    </location>
</feature>
<keyword evidence="2 7" id="KW-0813">Transport</keyword>
<dbReference type="Proteomes" id="UP000007434">
    <property type="component" value="Chromosome"/>
</dbReference>
<accession>E4RKC0</accession>
<feature type="transmembrane region" description="Helical" evidence="7">
    <location>
        <begin position="307"/>
        <end position="330"/>
    </location>
</feature>
<dbReference type="Pfam" id="PF00528">
    <property type="entry name" value="BPD_transp_1"/>
    <property type="match status" value="1"/>
</dbReference>
<dbReference type="RefSeq" id="WP_013406700.1">
    <property type="nucleotide sequence ID" value="NC_014654.1"/>
</dbReference>
<feature type="transmembrane region" description="Helical" evidence="7">
    <location>
        <begin position="82"/>
        <end position="101"/>
    </location>
</feature>
<gene>
    <name evidence="9" type="ordered locus">Halsa_2225</name>
</gene>
<dbReference type="InterPro" id="IPR025966">
    <property type="entry name" value="OppC_N"/>
</dbReference>
<evidence type="ECO:0000259" key="8">
    <source>
        <dbReference type="PROSITE" id="PS50928"/>
    </source>
</evidence>
<dbReference type="KEGG" id="has:Halsa_2225"/>